<evidence type="ECO:0000313" key="2">
    <source>
        <dbReference type="Proteomes" id="UP000199017"/>
    </source>
</evidence>
<evidence type="ECO:0000313" key="1">
    <source>
        <dbReference type="EMBL" id="SDI87061.1"/>
    </source>
</evidence>
<dbReference type="STRING" id="930129.SAMN05216352_113106"/>
<protein>
    <submittedName>
        <fullName evidence="1">Uncharacterized protein</fullName>
    </submittedName>
</protein>
<reference evidence="1 2" key="1">
    <citation type="submission" date="2016-10" db="EMBL/GenBank/DDBJ databases">
        <authorList>
            <person name="de Groot N.N."/>
        </authorList>
    </citation>
    <scope>NUCLEOTIDE SEQUENCE [LARGE SCALE GENOMIC DNA]</scope>
    <source>
        <strain evidence="2">P4B,CCM 7963,CECT 7998,DSM 25260,IBRC-M 10614,KCTC 13821</strain>
    </source>
</reference>
<accession>A0A1G8P3F9</accession>
<sequence>MEWLIIMLLLVSLILFSCSFLLKNKDQTKNELEQLSLNMMGEVYHIKKRLQLLEEELLTTVKPNPPVSRSKTNKELVNEAYKYFQQNMSVHEIAAAMQLKEDEVKYLLASLQ</sequence>
<name>A0A1G8P3F9_9BACI</name>
<dbReference type="OrthoDB" id="2937672at2"/>
<organism evidence="1 2">
    <name type="scientific">Alteribacillus bidgolensis</name>
    <dbReference type="NCBI Taxonomy" id="930129"/>
    <lineage>
        <taxon>Bacteria</taxon>
        <taxon>Bacillati</taxon>
        <taxon>Bacillota</taxon>
        <taxon>Bacilli</taxon>
        <taxon>Bacillales</taxon>
        <taxon>Bacillaceae</taxon>
        <taxon>Alteribacillus</taxon>
    </lineage>
</organism>
<dbReference type="Proteomes" id="UP000199017">
    <property type="component" value="Unassembled WGS sequence"/>
</dbReference>
<keyword evidence="2" id="KW-1185">Reference proteome</keyword>
<proteinExistence type="predicted"/>
<dbReference type="EMBL" id="FNDU01000013">
    <property type="protein sequence ID" value="SDI87061.1"/>
    <property type="molecule type" value="Genomic_DNA"/>
</dbReference>
<dbReference type="AlphaFoldDB" id="A0A1G8P3F9"/>
<gene>
    <name evidence="1" type="ORF">SAMN05216352_113106</name>
</gene>